<evidence type="ECO:0000313" key="1">
    <source>
        <dbReference type="EMBL" id="QLJ18359.1"/>
    </source>
</evidence>
<proteinExistence type="predicted"/>
<sequence>MIIQTHLLRAALVCVAKQDPRYYLQGVHISNKYIEATNGHVAVRMEHGIKTRRDAILEFRGSIPAKANTTEIKFTEEPFAIHRDKNGHRVGFSALVSHKSARFPDLDRIIPTKHELCLPHMQAIYLSYPEKMFGKIHGYNIVSLHPAGMTEACLFKFSEGVNATFGNPQFIVMPCRA</sequence>
<protein>
    <submittedName>
        <fullName evidence="1">Uncharacterized protein</fullName>
    </submittedName>
</protein>
<organism evidence="1">
    <name type="scientific">Proteus mirabilis</name>
    <dbReference type="NCBI Taxonomy" id="584"/>
    <lineage>
        <taxon>Bacteria</taxon>
        <taxon>Pseudomonadati</taxon>
        <taxon>Pseudomonadota</taxon>
        <taxon>Gammaproteobacteria</taxon>
        <taxon>Enterobacterales</taxon>
        <taxon>Morganellaceae</taxon>
        <taxon>Proteus</taxon>
    </lineage>
</organism>
<dbReference type="RefSeq" id="WP_104836589.1">
    <property type="nucleotide sequence ID" value="NZ_CAXOIL010000014.1"/>
</dbReference>
<dbReference type="AlphaFoldDB" id="A0A7D6A5T2"/>
<accession>A0A7D6A5T2</accession>
<name>A0A7D6A5T2_PROMI</name>
<gene>
    <name evidence="1" type="ORF">HZ283_15090</name>
</gene>
<reference evidence="1" key="1">
    <citation type="submission" date="2020-07" db="EMBL/GenBank/DDBJ databases">
        <title>Hypervirulent multi-drug resistant Proteus mirabilis strain with mosaic plasmid.</title>
        <authorList>
            <person name="Shelenkov A."/>
            <person name="Mikhaylova Y.V."/>
            <person name="Yanushevich Y.G."/>
            <person name="Petrova L."/>
            <person name="Fomina V."/>
            <person name="Zamyatin M."/>
            <person name="Shagin D."/>
        </authorList>
    </citation>
    <scope>NUCLEOTIDE SEQUENCE</scope>
    <source>
        <strain evidence="1">CriePir89</strain>
    </source>
</reference>
<dbReference type="EMBL" id="CP059056">
    <property type="protein sequence ID" value="QLJ18359.1"/>
    <property type="molecule type" value="Genomic_DNA"/>
</dbReference>